<protein>
    <recommendedName>
        <fullName evidence="4">Secreted protein</fullName>
    </recommendedName>
</protein>
<reference evidence="2 3" key="1">
    <citation type="submission" date="2022-06" db="EMBL/GenBank/DDBJ databases">
        <title>Genomic Encyclopedia of Archaeal and Bacterial Type Strains, Phase II (KMG-II): from individual species to whole genera.</title>
        <authorList>
            <person name="Goeker M."/>
        </authorList>
    </citation>
    <scope>NUCLEOTIDE SEQUENCE [LARGE SCALE GENOMIC DNA]</scope>
    <source>
        <strain evidence="2 3">DSM 44255</strain>
    </source>
</reference>
<feature type="transmembrane region" description="Helical" evidence="1">
    <location>
        <begin position="192"/>
        <end position="210"/>
    </location>
</feature>
<evidence type="ECO:0008006" key="4">
    <source>
        <dbReference type="Google" id="ProtNLM"/>
    </source>
</evidence>
<feature type="transmembrane region" description="Helical" evidence="1">
    <location>
        <begin position="18"/>
        <end position="40"/>
    </location>
</feature>
<organism evidence="2 3">
    <name type="scientific">Actinokineospora diospyrosa</name>
    <dbReference type="NCBI Taxonomy" id="103728"/>
    <lineage>
        <taxon>Bacteria</taxon>
        <taxon>Bacillati</taxon>
        <taxon>Actinomycetota</taxon>
        <taxon>Actinomycetes</taxon>
        <taxon>Pseudonocardiales</taxon>
        <taxon>Pseudonocardiaceae</taxon>
        <taxon>Actinokineospora</taxon>
    </lineage>
</organism>
<proteinExistence type="predicted"/>
<feature type="transmembrane region" description="Helical" evidence="1">
    <location>
        <begin position="390"/>
        <end position="408"/>
    </location>
</feature>
<keyword evidence="3" id="KW-1185">Reference proteome</keyword>
<keyword evidence="1" id="KW-1133">Transmembrane helix</keyword>
<comment type="caution">
    <text evidence="2">The sequence shown here is derived from an EMBL/GenBank/DDBJ whole genome shotgun (WGS) entry which is preliminary data.</text>
</comment>
<keyword evidence="1" id="KW-0812">Transmembrane</keyword>
<sequence length="415" mass="44719">MAAWAWWGRRFERTERRLVVIAAALGGAIVLLGFLGQAALRERDGRLDDAVNRRGALTAAALDVYRALADADATSLNAVVVEARKASDERTRFRKDLFDVADALRTAASLAPEGQSAEHVRTLTDYLPEYSRLVEAGWANSVLSQPVGTSYLSQASFLVRMTMLPKAEELHKEQAGALSDTQRRAGKQPWEMFIFGGVTLALLVASQLYVSRLTRRRFNRGLVMATALILGSLITVGVTVGIAGGHADDSVHEFDEVVAPLATARNLGRNADGSEVRILVFPKVGDVGELRDTLTAIEEEVAAGRAGGADPTRIDRVATALRAWQTTVTSLNATNPPLPYQVASGLVIGTVEAAHAQEFDEALSDTISWHLDHAADSTVAAKEALSGVDVITGLAVFLALLAAGWGMWERIREYY</sequence>
<name>A0ABT1ILH7_9PSEU</name>
<feature type="transmembrane region" description="Helical" evidence="1">
    <location>
        <begin position="222"/>
        <end position="244"/>
    </location>
</feature>
<gene>
    <name evidence="2" type="ORF">LV75_006042</name>
</gene>
<accession>A0ABT1ILH7</accession>
<dbReference type="RefSeq" id="WP_253890714.1">
    <property type="nucleotide sequence ID" value="NZ_BAAAVB010000004.1"/>
</dbReference>
<keyword evidence="1" id="KW-0472">Membrane</keyword>
<dbReference type="Proteomes" id="UP001205185">
    <property type="component" value="Unassembled WGS sequence"/>
</dbReference>
<dbReference type="EMBL" id="JAMTCO010000017">
    <property type="protein sequence ID" value="MCP2273512.1"/>
    <property type="molecule type" value="Genomic_DNA"/>
</dbReference>
<evidence type="ECO:0000313" key="2">
    <source>
        <dbReference type="EMBL" id="MCP2273512.1"/>
    </source>
</evidence>
<evidence type="ECO:0000313" key="3">
    <source>
        <dbReference type="Proteomes" id="UP001205185"/>
    </source>
</evidence>
<evidence type="ECO:0000256" key="1">
    <source>
        <dbReference type="SAM" id="Phobius"/>
    </source>
</evidence>